<evidence type="ECO:0000256" key="9">
    <source>
        <dbReference type="ARBA" id="ARBA00023125"/>
    </source>
</evidence>
<comment type="caution">
    <text evidence="12">Lacks conserved residue(s) required for the propagation of feature annotation.</text>
</comment>
<dbReference type="HAMAP" id="MF_01480">
    <property type="entry name" value="Cas9"/>
    <property type="match status" value="1"/>
</dbReference>
<keyword evidence="9 12" id="KW-0238">DNA-binding</keyword>
<name>A0ABW5XB74_9FLAO</name>
<keyword evidence="5 12" id="KW-0378">Hydrolase</keyword>
<keyword evidence="2 12" id="KW-0540">Nuclease</keyword>
<evidence type="ECO:0000256" key="10">
    <source>
        <dbReference type="ARBA" id="ARBA00023211"/>
    </source>
</evidence>
<gene>
    <name evidence="12 14" type="primary">cas9</name>
    <name evidence="14" type="synonym">csn1</name>
    <name evidence="14" type="ORF">ACFSYS_19830</name>
</gene>
<dbReference type="GO" id="GO:0004519">
    <property type="term" value="F:endonuclease activity"/>
    <property type="evidence" value="ECO:0007669"/>
    <property type="project" value="UniProtKB-KW"/>
</dbReference>
<keyword evidence="3" id="KW-0479">Metal-binding</keyword>
<dbReference type="Pfam" id="PF13395">
    <property type="entry name" value="HNH_4"/>
    <property type="match status" value="1"/>
</dbReference>
<dbReference type="PROSITE" id="PS51749">
    <property type="entry name" value="HNH_CAS9"/>
    <property type="match status" value="1"/>
</dbReference>
<dbReference type="InterPro" id="IPR041383">
    <property type="entry name" value="RuvC_III"/>
</dbReference>
<keyword evidence="6" id="KW-0460">Magnesium</keyword>
<comment type="similarity">
    <text evidence="12">Belongs to the CRISPR-associated Cas9 family.</text>
</comment>
<dbReference type="RefSeq" id="WP_251742296.1">
    <property type="nucleotide sequence ID" value="NZ_JBHUOJ010000041.1"/>
</dbReference>
<comment type="subunit">
    <text evidence="11 12">Monomer. Binds crRNA and tracrRNA.</text>
</comment>
<sequence length="1406" mass="164970">MRKKALTKKISEQELAWLLLNFNQKRGYYQARGEEEEFDKNKDKEFMTLLVDKAVDSGKEIKGKKLFDIYFATGDKYDKQVVNTENWIGKTKEFIVTTKELKDGTIQKKYKQVNSEEDWIAIKEKTQQKIEKFNSENKVVGVGSYIYDSLLKNPTQKIRGKLVKTIERKFYKEELEKILETQIPFHSKLNDDHLYKDCINKLYNFNEAHKANIVAKGFKYFFVEDIIFYQRPLKSKKSTISNCPYESRTYILKGKKIEKPLKCISKSHPLFQEFRIWQFIHNLRIYKREAEIEGKIKLDQDVTSQYISKKEDIEKLFYYLNRRKEIDQKMLLKHFELSEKEYRWSNVEDKKYPCNETRAQMKTGLSKMEGVNPESLLTTEFINKLWHIIYSVKDRIQYGKALETFARNNDLDEQSFRESFIKFPPFENAYGAYSEKAIKKLLPLMRQGKYWSPDEIADDVKKRITSIKDRLNTIDFDTSKIEKITDDDLSKQILKSFAKTENLYEGLNTYQASYAVYNRHSEVSDILNWKTPQHITSYLDPKIEGGFRQHSLRNPVVEKVVTETLRVVRDIWDCYGNGEEDFFTEIHLELGREMKNSSDVRKKITDSINKNTDTNERIKTILQELMNDEAMEGDVRPYSKGHQDILKLFEEGVYSSSRESFKGIEIDEIDKIRKKTTPSKTEINRYKLWLDQGYISPYTGNIIPLSKLFTAAYEIEHIIPRSRYFDDSLSNKIICESAINPHPYKGNLTAYGFIKRDAGRIVPELTTNEKTIKIQSLENYEEHCKTYFKGNKKKLEFLLCEEVPEKFINRQMNDSRYISKVVKSLLSNVVRENGEQEATSKNLLPITGRITSELKKNWGLNQIWDDLLTPRFERMNEITGTNDYRFKKKDGHGNENWINTVPDEFAKNFSKKRLDHRHHALDALIIACTTKEHVNYLNNQSGKNKEKRYDLKIKLCFKTKPDANGNYKWQYYKPWETFTQDAKNELEQTVVSFKQDKRVINKATNKYIKWKEDDGVMKKKTAAQKGTNWAIRKAMHDPMPYGEIKMQFDVLDLHTSFGKREFILDDVIKDQINEVFGANDQNIGASQKYVKSHSTTNKYGFKVTKARFAIKTTKYGKRQPINKITAASLNKVSSLLEKNSSQSEVVKKAIMDAVDEVQKSIWKVGDLQLQKDLEKFLYKNINDGNIEYALFSSDGIDKFNLERKESGKHPVFNVRFVEDGDKRFDLGESYYTEHKKMEATEGNNMFFNIYWDEENEKRNFETVPLIEVIRHQKEVAKLEKQQRTEVPTDDSLGKFLFALSPEDLVYVPSENEVNNPSTVNFKSISGFNSEQIYKMVSSTKNQCFFVPYPNATEIKKNENGSNSKSERIQNLKNIEIMDDDEKDAMIKRRCWKLKSDRLGNITRIEI</sequence>
<evidence type="ECO:0000256" key="12">
    <source>
        <dbReference type="HAMAP-Rule" id="MF_01480"/>
    </source>
</evidence>
<evidence type="ECO:0000256" key="7">
    <source>
        <dbReference type="ARBA" id="ARBA00022884"/>
    </source>
</evidence>
<dbReference type="Gene3D" id="3.30.420.10">
    <property type="entry name" value="Ribonuclease H-like superfamily/Ribonuclease H"/>
    <property type="match status" value="1"/>
</dbReference>
<evidence type="ECO:0000259" key="13">
    <source>
        <dbReference type="PROSITE" id="PS51749"/>
    </source>
</evidence>
<dbReference type="Pfam" id="PF18541">
    <property type="entry name" value="RuvC_III"/>
    <property type="match status" value="1"/>
</dbReference>
<accession>A0ABW5XB74</accession>
<feature type="active site" description="Proton acceptor for HNH nuclease domain" evidence="12">
    <location>
        <position position="717"/>
    </location>
</feature>
<protein>
    <recommendedName>
        <fullName evidence="12">CRISPR-associated endonuclease Cas9</fullName>
        <ecNumber evidence="12">3.1.-.-</ecNumber>
    </recommendedName>
</protein>
<dbReference type="InterPro" id="IPR028629">
    <property type="entry name" value="Cas9"/>
</dbReference>
<reference evidence="15" key="1">
    <citation type="journal article" date="2019" name="Int. J. Syst. Evol. Microbiol.">
        <title>The Global Catalogue of Microorganisms (GCM) 10K type strain sequencing project: providing services to taxonomists for standard genome sequencing and annotation.</title>
        <authorList>
            <consortium name="The Broad Institute Genomics Platform"/>
            <consortium name="The Broad Institute Genome Sequencing Center for Infectious Disease"/>
            <person name="Wu L."/>
            <person name="Ma J."/>
        </authorList>
    </citation>
    <scope>NUCLEOTIDE SEQUENCE [LARGE SCALE GENOMIC DNA]</scope>
    <source>
        <strain evidence="15">KCTC 52925</strain>
    </source>
</reference>
<evidence type="ECO:0000256" key="11">
    <source>
        <dbReference type="ARBA" id="ARBA00046380"/>
    </source>
</evidence>
<evidence type="ECO:0000256" key="4">
    <source>
        <dbReference type="ARBA" id="ARBA00022759"/>
    </source>
</evidence>
<comment type="function">
    <text evidence="12">CRISPR (clustered regularly interspaced short palindromic repeat) is an adaptive immune system that provides protection against mobile genetic elements (viruses, transposable elements and conjugative plasmids). CRISPR clusters contain spacers, sequences complementary to antecedent mobile elements, and target invading nucleic acids. CRISPR clusters are transcribed and processed into CRISPR RNA (crRNA). In type II CRISPR systems correct processing of pre-crRNA requires a trans-encoded small RNA (tracrRNA), endogenous ribonuclease 3 (rnc) and this protein. The tracrRNA serves as a guide for ribonuclease 3-aided processing of pre-crRNA. Subsequently Cas9/crRNA/tracrRNA endonucleolytically cleaves linear or circular dsDNA target complementary to the spacer; Cas9 is inactive in the absence of the 2 guide RNAs (gRNA). Cas9 recognizes the protospacer adjacent motif (PAM) in the CRISPR repeat sequences to help distinguish self versus nonself, as targets within the bacterial CRISPR locus do not have PAMs. PAM recognition is also required for catalytic activity.</text>
</comment>
<dbReference type="EC" id="3.1.-.-" evidence="12"/>
<comment type="caution">
    <text evidence="14">The sequence shown here is derived from an EMBL/GenBank/DDBJ whole genome shotgun (WGS) entry which is preliminary data.</text>
</comment>
<organism evidence="14 15">
    <name type="scientific">Christiangramia antarctica</name>
    <dbReference type="NCBI Taxonomy" id="2058158"/>
    <lineage>
        <taxon>Bacteria</taxon>
        <taxon>Pseudomonadati</taxon>
        <taxon>Bacteroidota</taxon>
        <taxon>Flavobacteriia</taxon>
        <taxon>Flavobacteriales</taxon>
        <taxon>Flavobacteriaceae</taxon>
        <taxon>Christiangramia</taxon>
    </lineage>
</organism>
<evidence type="ECO:0000256" key="6">
    <source>
        <dbReference type="ARBA" id="ARBA00022842"/>
    </source>
</evidence>
<evidence type="ECO:0000313" key="14">
    <source>
        <dbReference type="EMBL" id="MFD2835553.1"/>
    </source>
</evidence>
<evidence type="ECO:0000256" key="2">
    <source>
        <dbReference type="ARBA" id="ARBA00022722"/>
    </source>
</evidence>
<comment type="cofactor">
    <cofactor evidence="1">
        <name>Mg(2+)</name>
        <dbReference type="ChEBI" id="CHEBI:18420"/>
    </cofactor>
</comment>
<evidence type="ECO:0000256" key="8">
    <source>
        <dbReference type="ARBA" id="ARBA00023118"/>
    </source>
</evidence>
<dbReference type="InterPro" id="IPR033114">
    <property type="entry name" value="HNH_CAS9"/>
</dbReference>
<keyword evidence="15" id="KW-1185">Reference proteome</keyword>
<feature type="domain" description="HNH Cas9-type" evidence="13">
    <location>
        <begin position="639"/>
        <end position="812"/>
    </location>
</feature>
<proteinExistence type="inferred from homology"/>
<evidence type="ECO:0000256" key="5">
    <source>
        <dbReference type="ARBA" id="ARBA00022801"/>
    </source>
</evidence>
<keyword evidence="7 12" id="KW-0694">RNA-binding</keyword>
<dbReference type="EMBL" id="JBHUOJ010000041">
    <property type="protein sequence ID" value="MFD2835553.1"/>
    <property type="molecule type" value="Genomic_DNA"/>
</dbReference>
<comment type="domain">
    <text evidence="12">Has 2 endonuclease domains. The discontinuous RuvC-like domain cleaves the target DNA noncomplementary to crRNA while the HNH nuclease domain cleaves the target DNA complementary to crRNA.</text>
</comment>
<dbReference type="NCBIfam" id="TIGR01865">
    <property type="entry name" value="cas_Csn1"/>
    <property type="match status" value="1"/>
</dbReference>
<keyword evidence="8 12" id="KW-0051">Antiviral defense</keyword>
<dbReference type="Proteomes" id="UP001597438">
    <property type="component" value="Unassembled WGS sequence"/>
</dbReference>
<dbReference type="InterPro" id="IPR036397">
    <property type="entry name" value="RNaseH_sf"/>
</dbReference>
<keyword evidence="4 12" id="KW-0255">Endonuclease</keyword>
<evidence type="ECO:0000256" key="3">
    <source>
        <dbReference type="ARBA" id="ARBA00022723"/>
    </source>
</evidence>
<evidence type="ECO:0000313" key="15">
    <source>
        <dbReference type="Proteomes" id="UP001597438"/>
    </source>
</evidence>
<keyword evidence="10" id="KW-0464">Manganese</keyword>
<dbReference type="InterPro" id="IPR003615">
    <property type="entry name" value="HNH_nuc"/>
</dbReference>
<evidence type="ECO:0000256" key="1">
    <source>
        <dbReference type="ARBA" id="ARBA00001946"/>
    </source>
</evidence>